<protein>
    <submittedName>
        <fullName evidence="3">Leucine rich repeat-containing protein</fullName>
    </submittedName>
</protein>
<keyword evidence="2" id="KW-0677">Repeat</keyword>
<sequence length="278" mass="30241">MRLVALGLLVFIAGCDDDDETNPLLRYNYADDAIAQCIADAVANDSSLSAFEQVTSLSCNATAIKYTVDFSLFPALSSLELFGDNPGSGTHLRFNGINMPQVNTLTMNNLTPHFLSFAGMTTATNITLDNITYPQMVVFENLVILQSLTFTNSEIKGINLSNNATISSITLNNMTRLRSLRLESQPLLSNLTVTNGELTNATLELPRLTNLVMSNNAIEGISMGLLPALTSVNLSQNKITAIRFDNNPDLTSIDLTDNELSEATISYLESLPIDDVKY</sequence>
<evidence type="ECO:0000313" key="3">
    <source>
        <dbReference type="EMBL" id="SET40096.1"/>
    </source>
</evidence>
<dbReference type="RefSeq" id="WP_093329295.1">
    <property type="nucleotide sequence ID" value="NZ_AP027363.1"/>
</dbReference>
<proteinExistence type="predicted"/>
<dbReference type="AlphaFoldDB" id="A0A1I0E512"/>
<name>A0A1I0E512_THASX</name>
<dbReference type="Gene3D" id="3.80.10.10">
    <property type="entry name" value="Ribonuclease Inhibitor"/>
    <property type="match status" value="1"/>
</dbReference>
<dbReference type="EMBL" id="FOHK01000007">
    <property type="protein sequence ID" value="SET40096.1"/>
    <property type="molecule type" value="Genomic_DNA"/>
</dbReference>
<dbReference type="Proteomes" id="UP000199308">
    <property type="component" value="Unassembled WGS sequence"/>
</dbReference>
<gene>
    <name evidence="3" type="ORF">SAMN05660429_01732</name>
</gene>
<dbReference type="PROSITE" id="PS51257">
    <property type="entry name" value="PROKAR_LIPOPROTEIN"/>
    <property type="match status" value="1"/>
</dbReference>
<keyword evidence="4" id="KW-1185">Reference proteome</keyword>
<dbReference type="STRING" id="349064.SAMN05660429_01732"/>
<evidence type="ECO:0000256" key="2">
    <source>
        <dbReference type="ARBA" id="ARBA00022737"/>
    </source>
</evidence>
<dbReference type="SUPFAM" id="SSF52058">
    <property type="entry name" value="L domain-like"/>
    <property type="match status" value="1"/>
</dbReference>
<keyword evidence="1" id="KW-0433">Leucine-rich repeat</keyword>
<dbReference type="PANTHER" id="PTHR24366:SF170">
    <property type="entry name" value="RE50361P"/>
    <property type="match status" value="1"/>
</dbReference>
<organism evidence="3 4">
    <name type="scientific">Thalassotalea agarivorans</name>
    <name type="common">Thalassomonas agarivorans</name>
    <dbReference type="NCBI Taxonomy" id="349064"/>
    <lineage>
        <taxon>Bacteria</taxon>
        <taxon>Pseudomonadati</taxon>
        <taxon>Pseudomonadota</taxon>
        <taxon>Gammaproteobacteria</taxon>
        <taxon>Alteromonadales</taxon>
        <taxon>Colwelliaceae</taxon>
        <taxon>Thalassotalea</taxon>
    </lineage>
</organism>
<dbReference type="PANTHER" id="PTHR24366">
    <property type="entry name" value="IG(IMMUNOGLOBULIN) AND LRR(LEUCINE RICH REPEAT) DOMAINS"/>
    <property type="match status" value="1"/>
</dbReference>
<dbReference type="Pfam" id="PF13855">
    <property type="entry name" value="LRR_8"/>
    <property type="match status" value="1"/>
</dbReference>
<evidence type="ECO:0000313" key="4">
    <source>
        <dbReference type="Proteomes" id="UP000199308"/>
    </source>
</evidence>
<reference evidence="3 4" key="1">
    <citation type="submission" date="2016-10" db="EMBL/GenBank/DDBJ databases">
        <authorList>
            <person name="de Groot N.N."/>
        </authorList>
    </citation>
    <scope>NUCLEOTIDE SEQUENCE [LARGE SCALE GENOMIC DNA]</scope>
    <source>
        <strain evidence="3 4">DSM 19706</strain>
    </source>
</reference>
<accession>A0A1I0E512</accession>
<dbReference type="InterPro" id="IPR001611">
    <property type="entry name" value="Leu-rich_rpt"/>
</dbReference>
<evidence type="ECO:0000256" key="1">
    <source>
        <dbReference type="ARBA" id="ARBA00022614"/>
    </source>
</evidence>
<dbReference type="InterPro" id="IPR032675">
    <property type="entry name" value="LRR_dom_sf"/>
</dbReference>